<evidence type="ECO:0000256" key="9">
    <source>
        <dbReference type="ARBA" id="ARBA00023004"/>
    </source>
</evidence>
<feature type="compositionally biased region" description="Low complexity" evidence="12">
    <location>
        <begin position="101"/>
        <end position="111"/>
    </location>
</feature>
<keyword evidence="10" id="KW-0411">Iron-sulfur</keyword>
<sequence length="357" mass="39219">MRDETFLVAGRESHSSDDEPPPNDWEDEVTPPRSAPPPAQRPASPPPADRSREPQRPASPPPADRSREPQRPASPPFADRSREPQRPASPPFADRSGEPQRPASAPSSRAPSEPPARPRSASLPLADPSGPPRAAESEGPPRAADAGLRAQAQAWTPAQKLEYLRTRNVGDCTRCKLAKTRTNIVFGVGDPNARVMFVGEAPGADEDRRGEPFVGAAGRRLTQWIERLGMKREQVYIANVLKCRPPGNREPAAEEIERCSPFLRAQVRAIRPDVIVALGRYAGMLLLGADQDLKLAQMRNRRFTYDDAGAGLQIPLHVTYHPSYVIRREGELPPGQRNPADDTVMSDLERALRVLRS</sequence>
<dbReference type="SUPFAM" id="SSF52141">
    <property type="entry name" value="Uracil-DNA glycosylase-like"/>
    <property type="match status" value="1"/>
</dbReference>
<feature type="compositionally biased region" description="Pro residues" evidence="12">
    <location>
        <begin position="33"/>
        <end position="48"/>
    </location>
</feature>
<organism evidence="14 15">
    <name type="scientific">Nannocystis bainbridge</name>
    <dbReference type="NCBI Taxonomy" id="2995303"/>
    <lineage>
        <taxon>Bacteria</taxon>
        <taxon>Pseudomonadati</taxon>
        <taxon>Myxococcota</taxon>
        <taxon>Polyangia</taxon>
        <taxon>Nannocystales</taxon>
        <taxon>Nannocystaceae</taxon>
        <taxon>Nannocystis</taxon>
    </lineage>
</organism>
<protein>
    <recommendedName>
        <fullName evidence="4">Type-4 uracil-DNA glycosylase</fullName>
        <ecNumber evidence="3">3.2.2.27</ecNumber>
    </recommendedName>
</protein>
<dbReference type="PANTHER" id="PTHR33693">
    <property type="entry name" value="TYPE-5 URACIL-DNA GLYCOSYLASE"/>
    <property type="match status" value="1"/>
</dbReference>
<dbReference type="Gene3D" id="3.40.470.10">
    <property type="entry name" value="Uracil-DNA glycosylase-like domain"/>
    <property type="match status" value="1"/>
</dbReference>
<dbReference type="SMART" id="SM00987">
    <property type="entry name" value="UreE_C"/>
    <property type="match status" value="1"/>
</dbReference>
<comment type="catalytic activity">
    <reaction evidence="1">
        <text>Hydrolyzes single-stranded DNA or mismatched double-stranded DNA and polynucleotides, releasing free uracil.</text>
        <dbReference type="EC" id="3.2.2.27"/>
    </reaction>
</comment>
<dbReference type="EMBL" id="JAQNDL010000001">
    <property type="protein sequence ID" value="MDC0715321.1"/>
    <property type="molecule type" value="Genomic_DNA"/>
</dbReference>
<dbReference type="EC" id="3.2.2.27" evidence="3"/>
<evidence type="ECO:0000256" key="8">
    <source>
        <dbReference type="ARBA" id="ARBA00022801"/>
    </source>
</evidence>
<evidence type="ECO:0000256" key="3">
    <source>
        <dbReference type="ARBA" id="ARBA00012030"/>
    </source>
</evidence>
<gene>
    <name evidence="14" type="ORF">POL25_00365</name>
</gene>
<proteinExistence type="inferred from homology"/>
<dbReference type="Pfam" id="PF03167">
    <property type="entry name" value="UDG"/>
    <property type="match status" value="1"/>
</dbReference>
<evidence type="ECO:0000256" key="10">
    <source>
        <dbReference type="ARBA" id="ARBA00023014"/>
    </source>
</evidence>
<dbReference type="Proteomes" id="UP001221686">
    <property type="component" value="Unassembled WGS sequence"/>
</dbReference>
<dbReference type="NCBIfam" id="TIGR00758">
    <property type="entry name" value="UDG_fam4"/>
    <property type="match status" value="1"/>
</dbReference>
<keyword evidence="6" id="KW-0479">Metal-binding</keyword>
<evidence type="ECO:0000259" key="13">
    <source>
        <dbReference type="SMART" id="SM00986"/>
    </source>
</evidence>
<dbReference type="InterPro" id="IPR036895">
    <property type="entry name" value="Uracil-DNA_glycosylase-like_sf"/>
</dbReference>
<dbReference type="InterPro" id="IPR051536">
    <property type="entry name" value="UDG_Type-4/5"/>
</dbReference>
<comment type="similarity">
    <text evidence="2">Belongs to the uracil-DNA glycosylase (UDG) superfamily. Type 4 (UDGa) family.</text>
</comment>
<feature type="compositionally biased region" description="Acidic residues" evidence="12">
    <location>
        <begin position="18"/>
        <end position="29"/>
    </location>
</feature>
<evidence type="ECO:0000256" key="12">
    <source>
        <dbReference type="SAM" id="MobiDB-lite"/>
    </source>
</evidence>
<keyword evidence="5" id="KW-0004">4Fe-4S</keyword>
<evidence type="ECO:0000256" key="7">
    <source>
        <dbReference type="ARBA" id="ARBA00022763"/>
    </source>
</evidence>
<evidence type="ECO:0000256" key="11">
    <source>
        <dbReference type="ARBA" id="ARBA00023204"/>
    </source>
</evidence>
<keyword evidence="7" id="KW-0227">DNA damage</keyword>
<evidence type="ECO:0000256" key="5">
    <source>
        <dbReference type="ARBA" id="ARBA00022485"/>
    </source>
</evidence>
<evidence type="ECO:0000256" key="6">
    <source>
        <dbReference type="ARBA" id="ARBA00022723"/>
    </source>
</evidence>
<dbReference type="SMART" id="SM00986">
    <property type="entry name" value="UDG"/>
    <property type="match status" value="1"/>
</dbReference>
<evidence type="ECO:0000313" key="15">
    <source>
        <dbReference type="Proteomes" id="UP001221686"/>
    </source>
</evidence>
<feature type="region of interest" description="Disordered" evidence="12">
    <location>
        <begin position="1"/>
        <end position="151"/>
    </location>
</feature>
<keyword evidence="8" id="KW-0378">Hydrolase</keyword>
<dbReference type="RefSeq" id="WP_272083608.1">
    <property type="nucleotide sequence ID" value="NZ_JAQNDL010000001.1"/>
</dbReference>
<reference evidence="14 15" key="1">
    <citation type="submission" date="2022-11" db="EMBL/GenBank/DDBJ databases">
        <title>Minimal conservation of predation-associated metabolite biosynthetic gene clusters underscores biosynthetic potential of Myxococcota including descriptions for ten novel species: Archangium lansinium sp. nov., Myxococcus landrumus sp. nov., Nannocystis bai.</title>
        <authorList>
            <person name="Ahearne A."/>
            <person name="Stevens C."/>
            <person name="Dowd S."/>
        </authorList>
    </citation>
    <scope>NUCLEOTIDE SEQUENCE [LARGE SCALE GENOMIC DNA]</scope>
    <source>
        <strain evidence="14 15">BB15-2</strain>
    </source>
</reference>
<feature type="compositionally biased region" description="Low complexity" evidence="12">
    <location>
        <begin position="142"/>
        <end position="151"/>
    </location>
</feature>
<evidence type="ECO:0000256" key="4">
    <source>
        <dbReference type="ARBA" id="ARBA00019403"/>
    </source>
</evidence>
<dbReference type="InterPro" id="IPR005122">
    <property type="entry name" value="Uracil-DNA_glycosylase-like"/>
</dbReference>
<keyword evidence="15" id="KW-1185">Reference proteome</keyword>
<dbReference type="PANTHER" id="PTHR33693:SF1">
    <property type="entry name" value="TYPE-4 URACIL-DNA GLYCOSYLASE"/>
    <property type="match status" value="1"/>
</dbReference>
<accession>A0ABT5DSG5</accession>
<keyword evidence="11" id="KW-0234">DNA repair</keyword>
<dbReference type="InterPro" id="IPR005273">
    <property type="entry name" value="Ura-DNA_glyco_family4"/>
</dbReference>
<comment type="caution">
    <text evidence="14">The sequence shown here is derived from an EMBL/GenBank/DDBJ whole genome shotgun (WGS) entry which is preliminary data.</text>
</comment>
<evidence type="ECO:0000256" key="2">
    <source>
        <dbReference type="ARBA" id="ARBA00006521"/>
    </source>
</evidence>
<feature type="domain" description="Uracil-DNA glycosylase-like" evidence="13">
    <location>
        <begin position="186"/>
        <end position="341"/>
    </location>
</feature>
<dbReference type="CDD" id="cd10030">
    <property type="entry name" value="UDG-F4_TTUDGA_SPO1dp_like"/>
    <property type="match status" value="1"/>
</dbReference>
<name>A0ABT5DSG5_9BACT</name>
<feature type="compositionally biased region" description="Basic and acidic residues" evidence="12">
    <location>
        <begin position="1"/>
        <end position="17"/>
    </location>
</feature>
<evidence type="ECO:0000313" key="14">
    <source>
        <dbReference type="EMBL" id="MDC0715321.1"/>
    </source>
</evidence>
<evidence type="ECO:0000256" key="1">
    <source>
        <dbReference type="ARBA" id="ARBA00001400"/>
    </source>
</evidence>
<keyword evidence="9" id="KW-0408">Iron</keyword>